<dbReference type="GO" id="GO:0005524">
    <property type="term" value="F:ATP binding"/>
    <property type="evidence" value="ECO:0007669"/>
    <property type="project" value="UniProtKB-KW"/>
</dbReference>
<name>A0A964RTG9_9CLOT</name>
<keyword evidence="2" id="KW-0378">Hydrolase</keyword>
<evidence type="ECO:0000259" key="6">
    <source>
        <dbReference type="Pfam" id="PF00580"/>
    </source>
</evidence>
<dbReference type="SUPFAM" id="SSF52540">
    <property type="entry name" value="P-loop containing nucleoside triphosphate hydrolases"/>
    <property type="match status" value="1"/>
</dbReference>
<keyword evidence="3" id="KW-0347">Helicase</keyword>
<dbReference type="GO" id="GO:0005829">
    <property type="term" value="C:cytosol"/>
    <property type="evidence" value="ECO:0007669"/>
    <property type="project" value="TreeGrafter"/>
</dbReference>
<reference evidence="7" key="1">
    <citation type="submission" date="2019-12" db="EMBL/GenBank/DDBJ databases">
        <title>Microbes associate with the intestines of laboratory mice.</title>
        <authorList>
            <person name="Navarre W."/>
            <person name="Wong E."/>
        </authorList>
    </citation>
    <scope>NUCLEOTIDE SEQUENCE</scope>
    <source>
        <strain evidence="7">NM79_F5</strain>
    </source>
</reference>
<accession>A0A964RTG9</accession>
<evidence type="ECO:0000256" key="1">
    <source>
        <dbReference type="ARBA" id="ARBA00022741"/>
    </source>
</evidence>
<dbReference type="PANTHER" id="PTHR11070:SF17">
    <property type="entry name" value="DNA HELICASE IV"/>
    <property type="match status" value="1"/>
</dbReference>
<feature type="region of interest" description="Disordered" evidence="5">
    <location>
        <begin position="1"/>
        <end position="75"/>
    </location>
</feature>
<protein>
    <recommendedName>
        <fullName evidence="6">UvrD-like helicase ATP-binding domain-containing protein</fullName>
    </recommendedName>
</protein>
<feature type="non-terminal residue" evidence="7">
    <location>
        <position position="1"/>
    </location>
</feature>
<keyword evidence="1" id="KW-0547">Nucleotide-binding</keyword>
<dbReference type="GO" id="GO:0043138">
    <property type="term" value="F:3'-5' DNA helicase activity"/>
    <property type="evidence" value="ECO:0007669"/>
    <property type="project" value="TreeGrafter"/>
</dbReference>
<keyword evidence="4" id="KW-0067">ATP-binding</keyword>
<dbReference type="AlphaFoldDB" id="A0A964RTG9"/>
<dbReference type="Proteomes" id="UP000656077">
    <property type="component" value="Unassembled WGS sequence"/>
</dbReference>
<sequence length="922" mass="110416">EQLELQRKQEEERKHQEQIELQRKQEEDRKYKEQLELQRKQEEERKHQEQLELQRKQEEDRKYKEQLELQRKQEEERKRQEQLELKRKQEEERKHQEQLELQRKQEEDLELIKKYTGQALYHNTFGKGVFSGFDTSRKYIYVKFENEVGIKEFLYPSSIEKYLFFHKSANIEKRENFLKIPGNLEEDSIEKQHFEYICKVVDKSLKRAKFNDEIMKYGYNDFSDSFDQDIFKQRQNTISEHKLWEDIRRNPYFARIDFDKDKKLYIGKNPIENEVIDWREKICILYYQYNVYIGNKEYNLSLVRDFDIISGKYYGFFNKYSIKENYSNESMSEDLIADKFLINIISANRENKQTHDIIQTIQKNQYDMITFEKDNNVIVLGCAGSGKTMIMFHRLSYMIFNDRDIDLKNLYIISPTKFLNLESDELSSTLKINNINRLEVNTFYINIIKQYFVKNRTYNDNVFKNIQSNSLISEEFIAKIYSFDFIQNFVEKIKDIMLGNTSTYTEFVKKENNNLINQYNVFLDNYNQNADIFNAYKGNKELNECYFELDDITRNLPLENVIEKIKWLEKQIRNPNNKDKTLIGKKEVLEYLKMNADLSGVTKYTKRNGNVEYSVDDAIFKDTFSYFDVLSKENKNILKKFPALKRKFETPLKLFSAYKVIVDKIQRFEDFTNGYRKNNYFSEIIYELIYEIKEDIDISVQDTYEFELFLHLVGCYEVFGGLHTIKTYIFIDEFQDYSYSELSLYEKIFPKSIFNLFGDLNQSINVKGLSETEINRFSSILWHRFTINENYRNAHQITEHINSEFNMNIIPIGINGSVQTCIINHQSLISNLVTTDRIALIVKNVQCIDELINEDIIDINSQDINLIFDENCSIKKGCINVIPINLAKGLEFEQVYVISSRMTNNEKYVAYTRALNKLYIVN</sequence>
<evidence type="ECO:0000313" key="8">
    <source>
        <dbReference type="Proteomes" id="UP000656077"/>
    </source>
</evidence>
<dbReference type="GO" id="GO:0016787">
    <property type="term" value="F:hydrolase activity"/>
    <property type="evidence" value="ECO:0007669"/>
    <property type="project" value="UniProtKB-KW"/>
</dbReference>
<organism evidence="7 8">
    <name type="scientific">Clostridium chromiireducens</name>
    <dbReference type="NCBI Taxonomy" id="225345"/>
    <lineage>
        <taxon>Bacteria</taxon>
        <taxon>Bacillati</taxon>
        <taxon>Bacillota</taxon>
        <taxon>Clostridia</taxon>
        <taxon>Eubacteriales</taxon>
        <taxon>Clostridiaceae</taxon>
        <taxon>Clostridium</taxon>
    </lineage>
</organism>
<evidence type="ECO:0000256" key="5">
    <source>
        <dbReference type="SAM" id="MobiDB-lite"/>
    </source>
</evidence>
<evidence type="ECO:0000256" key="2">
    <source>
        <dbReference type="ARBA" id="ARBA00022801"/>
    </source>
</evidence>
<dbReference type="PANTHER" id="PTHR11070">
    <property type="entry name" value="UVRD / RECB / PCRA DNA HELICASE FAMILY MEMBER"/>
    <property type="match status" value="1"/>
</dbReference>
<evidence type="ECO:0000313" key="7">
    <source>
        <dbReference type="EMBL" id="MVX67303.1"/>
    </source>
</evidence>
<dbReference type="Gene3D" id="3.40.50.300">
    <property type="entry name" value="P-loop containing nucleotide triphosphate hydrolases"/>
    <property type="match status" value="2"/>
</dbReference>
<dbReference type="EMBL" id="WSRQ01000116">
    <property type="protein sequence ID" value="MVX67303.1"/>
    <property type="molecule type" value="Genomic_DNA"/>
</dbReference>
<comment type="caution">
    <text evidence="7">The sequence shown here is derived from an EMBL/GenBank/DDBJ whole genome shotgun (WGS) entry which is preliminary data.</text>
</comment>
<feature type="domain" description="UvrD-like helicase ATP-binding" evidence="6">
    <location>
        <begin position="364"/>
        <end position="764"/>
    </location>
</feature>
<dbReference type="GO" id="GO:0000725">
    <property type="term" value="P:recombinational repair"/>
    <property type="evidence" value="ECO:0007669"/>
    <property type="project" value="TreeGrafter"/>
</dbReference>
<dbReference type="Pfam" id="PF00580">
    <property type="entry name" value="UvrD-helicase"/>
    <property type="match status" value="1"/>
</dbReference>
<proteinExistence type="predicted"/>
<dbReference type="InterPro" id="IPR014016">
    <property type="entry name" value="UvrD-like_ATP-bd"/>
</dbReference>
<dbReference type="InterPro" id="IPR000212">
    <property type="entry name" value="DNA_helicase_UvrD/REP"/>
</dbReference>
<gene>
    <name evidence="7" type="ORF">GKZ28_27110</name>
</gene>
<evidence type="ECO:0000256" key="3">
    <source>
        <dbReference type="ARBA" id="ARBA00022806"/>
    </source>
</evidence>
<dbReference type="InterPro" id="IPR027417">
    <property type="entry name" value="P-loop_NTPase"/>
</dbReference>
<dbReference type="RefSeq" id="WP_160361720.1">
    <property type="nucleotide sequence ID" value="NZ_WSRQ01000116.1"/>
</dbReference>
<dbReference type="GO" id="GO:0003677">
    <property type="term" value="F:DNA binding"/>
    <property type="evidence" value="ECO:0007669"/>
    <property type="project" value="InterPro"/>
</dbReference>
<evidence type="ECO:0000256" key="4">
    <source>
        <dbReference type="ARBA" id="ARBA00022840"/>
    </source>
</evidence>